<gene>
    <name evidence="4" type="ORF">DesU5LDRAFT_2269</name>
</gene>
<dbReference type="STRING" id="596152.DesU5LDRAFT_2269"/>
<evidence type="ECO:0000256" key="3">
    <source>
        <dbReference type="ARBA" id="ARBA00022691"/>
    </source>
</evidence>
<keyword evidence="3" id="KW-0949">S-adenosyl-L-methionine</keyword>
<organism evidence="4">
    <name type="scientific">Desulfovibrio sp. U5L</name>
    <dbReference type="NCBI Taxonomy" id="596152"/>
    <lineage>
        <taxon>Bacteria</taxon>
        <taxon>Pseudomonadati</taxon>
        <taxon>Thermodesulfobacteriota</taxon>
        <taxon>Desulfovibrionia</taxon>
        <taxon>Desulfovibrionales</taxon>
        <taxon>Desulfovibrionaceae</taxon>
        <taxon>Desulfovibrio</taxon>
    </lineage>
</organism>
<dbReference type="GO" id="GO:0032259">
    <property type="term" value="P:methylation"/>
    <property type="evidence" value="ECO:0007669"/>
    <property type="project" value="UniProtKB-KW"/>
</dbReference>
<dbReference type="OrthoDB" id="9811000at2"/>
<evidence type="ECO:0000313" key="4">
    <source>
        <dbReference type="EMBL" id="EIG53935.1"/>
    </source>
</evidence>
<name>I2Q2C9_9BACT</name>
<dbReference type="eggNOG" id="COG4122">
    <property type="taxonomic scope" value="Bacteria"/>
</dbReference>
<dbReference type="EMBL" id="JH600068">
    <property type="protein sequence ID" value="EIG53935.1"/>
    <property type="molecule type" value="Genomic_DNA"/>
</dbReference>
<dbReference type="InterPro" id="IPR002935">
    <property type="entry name" value="SAM_O-MeTrfase"/>
</dbReference>
<evidence type="ECO:0000256" key="2">
    <source>
        <dbReference type="ARBA" id="ARBA00022679"/>
    </source>
</evidence>
<dbReference type="PANTHER" id="PTHR43167">
    <property type="entry name" value="PUTATIVE (AFU_ORTHOLOGUE AFUA_6G01830)-RELATED"/>
    <property type="match status" value="1"/>
</dbReference>
<evidence type="ECO:0000256" key="1">
    <source>
        <dbReference type="ARBA" id="ARBA00022603"/>
    </source>
</evidence>
<reference evidence="4" key="1">
    <citation type="submission" date="2011-11" db="EMBL/GenBank/DDBJ databases">
        <title>Improved High-Quality Draft sequence of Desulfovibrio sp. U5L.</title>
        <authorList>
            <consortium name="US DOE Joint Genome Institute"/>
            <person name="Lucas S."/>
            <person name="Han J."/>
            <person name="Lapidus A."/>
            <person name="Cheng J.-F."/>
            <person name="Goodwin L."/>
            <person name="Pitluck S."/>
            <person name="Peters L."/>
            <person name="Ovchinnikova G."/>
            <person name="Held B."/>
            <person name="Detter J.C."/>
            <person name="Han C."/>
            <person name="Tapia R."/>
            <person name="Land M."/>
            <person name="Hauser L."/>
            <person name="Kyrpides N."/>
            <person name="Ivanova N."/>
            <person name="Pagani I."/>
            <person name="Gabster J."/>
            <person name="Walker C."/>
            <person name="Stolyar S."/>
            <person name="Stahl D."/>
            <person name="Arkin A."/>
            <person name="Dehal P."/>
            <person name="Hazen T."/>
            <person name="Woyke T."/>
        </authorList>
    </citation>
    <scope>NUCLEOTIDE SEQUENCE [LARGE SCALE GENOMIC DNA]</scope>
    <source>
        <strain evidence="4">U5L</strain>
    </source>
</reference>
<dbReference type="InterPro" id="IPR029063">
    <property type="entry name" value="SAM-dependent_MTases_sf"/>
</dbReference>
<accession>I2Q2C9</accession>
<dbReference type="Gene3D" id="3.40.50.150">
    <property type="entry name" value="Vaccinia Virus protein VP39"/>
    <property type="match status" value="1"/>
</dbReference>
<dbReference type="Pfam" id="PF01596">
    <property type="entry name" value="Methyltransf_3"/>
    <property type="match status" value="1"/>
</dbReference>
<proteinExistence type="predicted"/>
<protein>
    <submittedName>
        <fullName evidence="4">Putative O-methyltransferase</fullName>
    </submittedName>
</protein>
<dbReference type="SUPFAM" id="SSF53335">
    <property type="entry name" value="S-adenosyl-L-methionine-dependent methyltransferases"/>
    <property type="match status" value="1"/>
</dbReference>
<dbReference type="HOGENOM" id="CLU_067676_4_1_7"/>
<dbReference type="GO" id="GO:0008171">
    <property type="term" value="F:O-methyltransferase activity"/>
    <property type="evidence" value="ECO:0007669"/>
    <property type="project" value="InterPro"/>
</dbReference>
<sequence length="211" mass="22472">MFHALTEAIRDRMRTLEAIDAADRADGTPHSRRLRQIPPETGRFLALLAAAAPAGAMVEVGTSAGYSALWLSLACRERGASLVSIDRDPGKVDMARETLRLTGTGDVVRLVFGDALEVLAGLDGVGFAFIDANRDVLLPCVELLADRLVPGGILAADNVVSHAHEIPGVVEKIMVDPRLDAVVVPIGSGLLVARRPDADRRVLVDDELLTL</sequence>
<dbReference type="PROSITE" id="PS51682">
    <property type="entry name" value="SAM_OMT_I"/>
    <property type="match status" value="1"/>
</dbReference>
<dbReference type="AlphaFoldDB" id="I2Q2C9"/>
<keyword evidence="2 4" id="KW-0808">Transferase</keyword>
<keyword evidence="1 4" id="KW-0489">Methyltransferase</keyword>
<dbReference type="PANTHER" id="PTHR43167:SF1">
    <property type="entry name" value="PUTATIVE (AFU_ORTHOLOGUE AFUA_6G01830)-RELATED"/>
    <property type="match status" value="1"/>
</dbReference>